<dbReference type="SUPFAM" id="SSF109854">
    <property type="entry name" value="DinB/YfiT-like putative metalloenzymes"/>
    <property type="match status" value="1"/>
</dbReference>
<reference evidence="2 3" key="1">
    <citation type="submission" date="2018-11" db="EMBL/GenBank/DDBJ databases">
        <title>Trebonia kvetii gen.nov., sp.nov., a novel acidophilic actinobacterium, and proposal of the new actinobacterial family Treboniaceae fam. nov.</title>
        <authorList>
            <person name="Rapoport D."/>
            <person name="Sagova-Mareckova M."/>
            <person name="Sedlacek I."/>
            <person name="Provaznik J."/>
            <person name="Kralova S."/>
            <person name="Pavlinic D."/>
            <person name="Benes V."/>
            <person name="Kopecky J."/>
        </authorList>
    </citation>
    <scope>NUCLEOTIDE SEQUENCE [LARGE SCALE GENOMIC DNA]</scope>
    <source>
        <strain evidence="2 3">15Tr583</strain>
    </source>
</reference>
<dbReference type="EMBL" id="RPFW01000003">
    <property type="protein sequence ID" value="TVZ04375.1"/>
    <property type="molecule type" value="Genomic_DNA"/>
</dbReference>
<accession>A0A6P2C1L0</accession>
<dbReference type="InterPro" id="IPR034660">
    <property type="entry name" value="DinB/YfiT-like"/>
</dbReference>
<dbReference type="Proteomes" id="UP000460272">
    <property type="component" value="Unassembled WGS sequence"/>
</dbReference>
<gene>
    <name evidence="2" type="ORF">EAS64_18580</name>
</gene>
<protein>
    <submittedName>
        <fullName evidence="2">DinB family protein</fullName>
    </submittedName>
</protein>
<keyword evidence="3" id="KW-1185">Reference proteome</keyword>
<sequence>MDIPPRLAPLLEQYDWGCLRLINRMTGPEVDSGNGSPVPVSPLTTAEYLWEPVPGAWSVRRHAEGPGPRATWLVGGGDWGRDGYRDAEPYPPPFTTIAWRLSHLSEMLALRADHTAGSRSLTKDGYVTNGDADGAVAAFAQAVEAWRDALLSCDDAALDTVGYSSYPYGSDAGDMFIDIVWWVNQEVLHHGGEIALLRDLYRTQQP</sequence>
<evidence type="ECO:0000313" key="3">
    <source>
        <dbReference type="Proteomes" id="UP000460272"/>
    </source>
</evidence>
<feature type="domain" description="DinB-like" evidence="1">
    <location>
        <begin position="89"/>
        <end position="194"/>
    </location>
</feature>
<dbReference type="Pfam" id="PF12867">
    <property type="entry name" value="DinB_2"/>
    <property type="match status" value="1"/>
</dbReference>
<organism evidence="2 3">
    <name type="scientific">Trebonia kvetii</name>
    <dbReference type="NCBI Taxonomy" id="2480626"/>
    <lineage>
        <taxon>Bacteria</taxon>
        <taxon>Bacillati</taxon>
        <taxon>Actinomycetota</taxon>
        <taxon>Actinomycetes</taxon>
        <taxon>Streptosporangiales</taxon>
        <taxon>Treboniaceae</taxon>
        <taxon>Trebonia</taxon>
    </lineage>
</organism>
<dbReference type="InterPro" id="IPR024775">
    <property type="entry name" value="DinB-like"/>
</dbReference>
<dbReference type="OrthoDB" id="5022306at2"/>
<proteinExistence type="predicted"/>
<name>A0A6P2C1L0_9ACTN</name>
<comment type="caution">
    <text evidence="2">The sequence shown here is derived from an EMBL/GenBank/DDBJ whole genome shotgun (WGS) entry which is preliminary data.</text>
</comment>
<dbReference type="RefSeq" id="WP_145854270.1">
    <property type="nucleotide sequence ID" value="NZ_RPFW01000003.1"/>
</dbReference>
<evidence type="ECO:0000259" key="1">
    <source>
        <dbReference type="Pfam" id="PF12867"/>
    </source>
</evidence>
<dbReference type="AlphaFoldDB" id="A0A6P2C1L0"/>
<evidence type="ECO:0000313" key="2">
    <source>
        <dbReference type="EMBL" id="TVZ04375.1"/>
    </source>
</evidence>